<dbReference type="InterPro" id="IPR013785">
    <property type="entry name" value="Aldolase_TIM"/>
</dbReference>
<dbReference type="InterPro" id="IPR004136">
    <property type="entry name" value="NMO"/>
</dbReference>
<dbReference type="SUPFAM" id="SSF51412">
    <property type="entry name" value="Inosine monophosphate dehydrogenase (IMPDH)"/>
    <property type="match status" value="1"/>
</dbReference>
<dbReference type="EMBL" id="QGLF01000002">
    <property type="protein sequence ID" value="PWR21950.1"/>
    <property type="molecule type" value="Genomic_DNA"/>
</dbReference>
<keyword evidence="3" id="KW-0560">Oxidoreductase</keyword>
<protein>
    <submittedName>
        <fullName evidence="4">Nitronate monooxygenase</fullName>
    </submittedName>
</protein>
<accession>A0A317E6Q3</accession>
<sequence>MTLHTPLCDLLGIEHPVMLAGMGGVAFGEVCAAVSEAGGYGCLGMAALPPEKIREEMRKVRRLTGKPFAVDLLTALPETLVNAVDIIIDEGASAFVAGLGVPAPIMARLKAAGLKVMAVCGTVNHGLKAQAAGCDAVIAQGTEGGGHTGRVAGMALIPQMVDALSIPVVAAGSIVDGRGLAAALSFGAVGVWMGTRFIASAEANAAPGYKQAILDAGDEDTLITRCFTGKTLRAIKNDYTAEWEGRQAEIQPFPIQAMVSGQNGANRTLQGVTEDIDPARVCLAAGQGAGAIREILPAGEILRRTVAEAEAVIARLPGLVAAR</sequence>
<evidence type="ECO:0000256" key="3">
    <source>
        <dbReference type="ARBA" id="ARBA00023002"/>
    </source>
</evidence>
<dbReference type="Pfam" id="PF03060">
    <property type="entry name" value="NMO"/>
    <property type="match status" value="2"/>
</dbReference>
<dbReference type="Gene3D" id="3.20.20.70">
    <property type="entry name" value="Aldolase class I"/>
    <property type="match status" value="1"/>
</dbReference>
<proteinExistence type="predicted"/>
<name>A0A317E6Q3_9PROT</name>
<keyword evidence="4" id="KW-0503">Monooxygenase</keyword>
<evidence type="ECO:0000256" key="1">
    <source>
        <dbReference type="ARBA" id="ARBA00022630"/>
    </source>
</evidence>
<reference evidence="5" key="1">
    <citation type="submission" date="2018-05" db="EMBL/GenBank/DDBJ databases">
        <title>Zavarzinia sp. HR-AS.</title>
        <authorList>
            <person name="Lee Y."/>
            <person name="Jeon C.O."/>
        </authorList>
    </citation>
    <scope>NUCLEOTIDE SEQUENCE [LARGE SCALE GENOMIC DNA]</scope>
    <source>
        <strain evidence="5">DSM 1231</strain>
    </source>
</reference>
<keyword evidence="5" id="KW-1185">Reference proteome</keyword>
<evidence type="ECO:0000313" key="5">
    <source>
        <dbReference type="Proteomes" id="UP000246077"/>
    </source>
</evidence>
<dbReference type="PANTHER" id="PTHR32332">
    <property type="entry name" value="2-NITROPROPANE DIOXYGENASE"/>
    <property type="match status" value="1"/>
</dbReference>
<keyword evidence="1" id="KW-0285">Flavoprotein</keyword>
<organism evidence="4 5">
    <name type="scientific">Zavarzinia compransoris</name>
    <dbReference type="NCBI Taxonomy" id="1264899"/>
    <lineage>
        <taxon>Bacteria</taxon>
        <taxon>Pseudomonadati</taxon>
        <taxon>Pseudomonadota</taxon>
        <taxon>Alphaproteobacteria</taxon>
        <taxon>Rhodospirillales</taxon>
        <taxon>Zavarziniaceae</taxon>
        <taxon>Zavarzinia</taxon>
    </lineage>
</organism>
<evidence type="ECO:0000256" key="2">
    <source>
        <dbReference type="ARBA" id="ARBA00022643"/>
    </source>
</evidence>
<dbReference type="Proteomes" id="UP000246077">
    <property type="component" value="Unassembled WGS sequence"/>
</dbReference>
<keyword evidence="2" id="KW-0288">FMN</keyword>
<gene>
    <name evidence="4" type="ORF">DKG75_08200</name>
</gene>
<dbReference type="RefSeq" id="WP_109920595.1">
    <property type="nucleotide sequence ID" value="NZ_QGLF01000002.1"/>
</dbReference>
<dbReference type="AlphaFoldDB" id="A0A317E6Q3"/>
<dbReference type="GO" id="GO:0018580">
    <property type="term" value="F:nitronate monooxygenase activity"/>
    <property type="evidence" value="ECO:0007669"/>
    <property type="project" value="InterPro"/>
</dbReference>
<evidence type="ECO:0000313" key="4">
    <source>
        <dbReference type="EMBL" id="PWR21950.1"/>
    </source>
</evidence>
<dbReference type="OrthoDB" id="7165168at2"/>
<dbReference type="CDD" id="cd04730">
    <property type="entry name" value="NPD_like"/>
    <property type="match status" value="1"/>
</dbReference>
<comment type="caution">
    <text evidence="4">The sequence shown here is derived from an EMBL/GenBank/DDBJ whole genome shotgun (WGS) entry which is preliminary data.</text>
</comment>